<feature type="domain" description="HTH lysR-type" evidence="5">
    <location>
        <begin position="2"/>
        <end position="59"/>
    </location>
</feature>
<dbReference type="InterPro" id="IPR005119">
    <property type="entry name" value="LysR_subst-bd"/>
</dbReference>
<dbReference type="PROSITE" id="PS50931">
    <property type="entry name" value="HTH_LYSR"/>
    <property type="match status" value="1"/>
</dbReference>
<evidence type="ECO:0000259" key="5">
    <source>
        <dbReference type="PROSITE" id="PS50931"/>
    </source>
</evidence>
<dbReference type="Proteomes" id="UP000184520">
    <property type="component" value="Unassembled WGS sequence"/>
</dbReference>
<gene>
    <name evidence="6" type="ORF">SAMN05216361_1585</name>
</gene>
<name>A0A1M5HRK4_9ALTE</name>
<proteinExistence type="inferred from homology"/>
<evidence type="ECO:0000256" key="4">
    <source>
        <dbReference type="ARBA" id="ARBA00023163"/>
    </source>
</evidence>
<evidence type="ECO:0000256" key="3">
    <source>
        <dbReference type="ARBA" id="ARBA00023125"/>
    </source>
</evidence>
<dbReference type="SUPFAM" id="SSF53850">
    <property type="entry name" value="Periplasmic binding protein-like II"/>
    <property type="match status" value="1"/>
</dbReference>
<dbReference type="AlphaFoldDB" id="A0A1M5HRK4"/>
<reference evidence="7" key="1">
    <citation type="submission" date="2016-11" db="EMBL/GenBank/DDBJ databases">
        <authorList>
            <person name="Varghese N."/>
            <person name="Submissions S."/>
        </authorList>
    </citation>
    <scope>NUCLEOTIDE SEQUENCE [LARGE SCALE GENOMIC DNA]</scope>
    <source>
        <strain evidence="7">CGMCC 1.8995</strain>
    </source>
</reference>
<keyword evidence="4" id="KW-0804">Transcription</keyword>
<dbReference type="OrthoDB" id="5289754at2"/>
<dbReference type="Pfam" id="PF03466">
    <property type="entry name" value="LysR_substrate"/>
    <property type="match status" value="1"/>
</dbReference>
<protein>
    <submittedName>
        <fullName evidence="6">DNA-binding transcriptional regulator, LysR family</fullName>
    </submittedName>
</protein>
<keyword evidence="2" id="KW-0805">Transcription regulation</keyword>
<sequence length="291" mass="32290">MINTKWLLTFSTLCEEKSFTRTANKLFMTQSGVSQHLAKLEDHLAQTLVIREGKQFVLTDAGLRLLDDANAVLAAINNLEQHIGFDTPDEGKLRIMTPGSVGLKLYPHCLDLQQTHPALSVEFRFAPNRDIDKALLENTIDIGLMTRTSLHSEIVTTPLAEEPLLLVTPAVVEDCSWQTLETLGFIAHPDSAHHAELLLGANYPQYRSAASLPQTGFSNQIGLILEPISRGLGATVLPAHAVAAFPNQHAIRIHQLDVPVSETIYLAEHHLKPRPARVDMLVTHIKRWLKH</sequence>
<dbReference type="Pfam" id="PF00126">
    <property type="entry name" value="HTH_1"/>
    <property type="match status" value="1"/>
</dbReference>
<keyword evidence="7" id="KW-1185">Reference proteome</keyword>
<dbReference type="InterPro" id="IPR036390">
    <property type="entry name" value="WH_DNA-bd_sf"/>
</dbReference>
<dbReference type="GO" id="GO:0003700">
    <property type="term" value="F:DNA-binding transcription factor activity"/>
    <property type="evidence" value="ECO:0007669"/>
    <property type="project" value="InterPro"/>
</dbReference>
<dbReference type="SUPFAM" id="SSF46785">
    <property type="entry name" value="Winged helix' DNA-binding domain"/>
    <property type="match status" value="1"/>
</dbReference>
<dbReference type="STRING" id="634436.SAMN05216361_1585"/>
<dbReference type="RefSeq" id="WP_073320369.1">
    <property type="nucleotide sequence ID" value="NZ_FQWD01000002.1"/>
</dbReference>
<dbReference type="GO" id="GO:0000976">
    <property type="term" value="F:transcription cis-regulatory region binding"/>
    <property type="evidence" value="ECO:0007669"/>
    <property type="project" value="TreeGrafter"/>
</dbReference>
<evidence type="ECO:0000313" key="7">
    <source>
        <dbReference type="Proteomes" id="UP000184520"/>
    </source>
</evidence>
<evidence type="ECO:0000256" key="2">
    <source>
        <dbReference type="ARBA" id="ARBA00023015"/>
    </source>
</evidence>
<dbReference type="PRINTS" id="PR00039">
    <property type="entry name" value="HTHLYSR"/>
</dbReference>
<dbReference type="InterPro" id="IPR000847">
    <property type="entry name" value="LysR_HTH_N"/>
</dbReference>
<dbReference type="PANTHER" id="PTHR30126:SF99">
    <property type="entry name" value="TRANSCRIPTIONAL REGULATOR LYSR FAMILY"/>
    <property type="match status" value="1"/>
</dbReference>
<dbReference type="Gene3D" id="3.40.190.10">
    <property type="entry name" value="Periplasmic binding protein-like II"/>
    <property type="match status" value="2"/>
</dbReference>
<dbReference type="InterPro" id="IPR036388">
    <property type="entry name" value="WH-like_DNA-bd_sf"/>
</dbReference>
<organism evidence="6 7">
    <name type="scientific">Marisediminitalea aggregata</name>
    <dbReference type="NCBI Taxonomy" id="634436"/>
    <lineage>
        <taxon>Bacteria</taxon>
        <taxon>Pseudomonadati</taxon>
        <taxon>Pseudomonadota</taxon>
        <taxon>Gammaproteobacteria</taxon>
        <taxon>Alteromonadales</taxon>
        <taxon>Alteromonadaceae</taxon>
        <taxon>Marisediminitalea</taxon>
    </lineage>
</organism>
<accession>A0A1M5HRK4</accession>
<evidence type="ECO:0000256" key="1">
    <source>
        <dbReference type="ARBA" id="ARBA00009437"/>
    </source>
</evidence>
<comment type="similarity">
    <text evidence="1">Belongs to the LysR transcriptional regulatory family.</text>
</comment>
<dbReference type="PANTHER" id="PTHR30126">
    <property type="entry name" value="HTH-TYPE TRANSCRIPTIONAL REGULATOR"/>
    <property type="match status" value="1"/>
</dbReference>
<dbReference type="Gene3D" id="1.10.10.10">
    <property type="entry name" value="Winged helix-like DNA-binding domain superfamily/Winged helix DNA-binding domain"/>
    <property type="match status" value="1"/>
</dbReference>
<dbReference type="CDD" id="cd05466">
    <property type="entry name" value="PBP2_LTTR_substrate"/>
    <property type="match status" value="1"/>
</dbReference>
<dbReference type="EMBL" id="FQWD01000002">
    <property type="protein sequence ID" value="SHG18498.1"/>
    <property type="molecule type" value="Genomic_DNA"/>
</dbReference>
<keyword evidence="3 6" id="KW-0238">DNA-binding</keyword>
<evidence type="ECO:0000313" key="6">
    <source>
        <dbReference type="EMBL" id="SHG18498.1"/>
    </source>
</evidence>